<evidence type="ECO:0000256" key="2">
    <source>
        <dbReference type="ARBA" id="ARBA00009226"/>
    </source>
</evidence>
<evidence type="ECO:0000259" key="8">
    <source>
        <dbReference type="Pfam" id="PF01052"/>
    </source>
</evidence>
<dbReference type="RefSeq" id="WP_166860081.1">
    <property type="nucleotide sequence ID" value="NZ_JAAQOM010000009.1"/>
</dbReference>
<keyword evidence="9" id="KW-0969">Cilium</keyword>
<keyword evidence="9" id="KW-0282">Flagellum</keyword>
<evidence type="ECO:0000313" key="9">
    <source>
        <dbReference type="EMBL" id="NIA55049.1"/>
    </source>
</evidence>
<dbReference type="PANTHER" id="PTHR43484">
    <property type="match status" value="1"/>
</dbReference>
<evidence type="ECO:0000256" key="4">
    <source>
        <dbReference type="ARBA" id="ARBA00022475"/>
    </source>
</evidence>
<keyword evidence="4" id="KW-1003">Cell membrane</keyword>
<dbReference type="Pfam" id="PF01052">
    <property type="entry name" value="FliMN_C"/>
    <property type="match status" value="1"/>
</dbReference>
<evidence type="ECO:0000256" key="3">
    <source>
        <dbReference type="ARBA" id="ARBA00021897"/>
    </source>
</evidence>
<dbReference type="EMBL" id="JAAQOM010000009">
    <property type="protein sequence ID" value="NIA55049.1"/>
    <property type="molecule type" value="Genomic_DNA"/>
</dbReference>
<dbReference type="SUPFAM" id="SSF101801">
    <property type="entry name" value="Surface presentation of antigens (SPOA)"/>
    <property type="match status" value="1"/>
</dbReference>
<keyword evidence="6" id="KW-0283">Flagellar rotation</keyword>
<proteinExistence type="inferred from homology"/>
<dbReference type="Gene3D" id="2.30.330.10">
    <property type="entry name" value="SpoA-like"/>
    <property type="match status" value="1"/>
</dbReference>
<evidence type="ECO:0000256" key="5">
    <source>
        <dbReference type="ARBA" id="ARBA00022500"/>
    </source>
</evidence>
<reference evidence="9 10" key="1">
    <citation type="submission" date="2020-03" db="EMBL/GenBank/DDBJ databases">
        <title>Genome sequence of strain Massilia sp. TW-1.</title>
        <authorList>
            <person name="Chaudhary D.K."/>
        </authorList>
    </citation>
    <scope>NUCLEOTIDE SEQUENCE [LARGE SCALE GENOMIC DNA]</scope>
    <source>
        <strain evidence="9 10">TW-1</strain>
    </source>
</reference>
<name>A0ABX0PEL1_9BURK</name>
<dbReference type="Proteomes" id="UP000716322">
    <property type="component" value="Unassembled WGS sequence"/>
</dbReference>
<evidence type="ECO:0000256" key="7">
    <source>
        <dbReference type="ARBA" id="ARBA00023136"/>
    </source>
</evidence>
<protein>
    <recommendedName>
        <fullName evidence="3">Flagellar motor switch protein FliN</fullName>
    </recommendedName>
</protein>
<organism evidence="9 10">
    <name type="scientific">Telluria antibiotica</name>
    <dbReference type="NCBI Taxonomy" id="2717319"/>
    <lineage>
        <taxon>Bacteria</taxon>
        <taxon>Pseudomonadati</taxon>
        <taxon>Pseudomonadota</taxon>
        <taxon>Betaproteobacteria</taxon>
        <taxon>Burkholderiales</taxon>
        <taxon>Oxalobacteraceae</taxon>
        <taxon>Telluria group</taxon>
        <taxon>Telluria</taxon>
    </lineage>
</organism>
<evidence type="ECO:0000256" key="6">
    <source>
        <dbReference type="ARBA" id="ARBA00022779"/>
    </source>
</evidence>
<sequence>MSSASNKSGDAVHLVQTQPVGLPELHPRAPGGAELVGAHPGLLDSVKVSLSVMLGDVHLTLGELMGLKEAAVLKVDRMVDAPVDVVINGNVVARGQLVVVDDNFGVCVTEIAARLD</sequence>
<evidence type="ECO:0000313" key="10">
    <source>
        <dbReference type="Proteomes" id="UP000716322"/>
    </source>
</evidence>
<keyword evidence="10" id="KW-1185">Reference proteome</keyword>
<dbReference type="InterPro" id="IPR051469">
    <property type="entry name" value="FliN/MopA/SpaO"/>
</dbReference>
<dbReference type="PANTHER" id="PTHR43484:SF1">
    <property type="entry name" value="FLAGELLAR MOTOR SWITCH PROTEIN FLIN"/>
    <property type="match status" value="1"/>
</dbReference>
<feature type="domain" description="Flagellar motor switch protein FliN-like C-terminal" evidence="8">
    <location>
        <begin position="43"/>
        <end position="112"/>
    </location>
</feature>
<gene>
    <name evidence="9" type="ORF">HAV22_15540</name>
</gene>
<comment type="caution">
    <text evidence="9">The sequence shown here is derived from an EMBL/GenBank/DDBJ whole genome shotgun (WGS) entry which is preliminary data.</text>
</comment>
<dbReference type="InterPro" id="IPR001172">
    <property type="entry name" value="FliN_T3SS_HrcQb"/>
</dbReference>
<keyword evidence="5" id="KW-0145">Chemotaxis</keyword>
<comment type="subcellular location">
    <subcellularLocation>
        <location evidence="1">Cell membrane</location>
        <topology evidence="1">Peripheral membrane protein</topology>
        <orientation evidence="1">Cytoplasmic side</orientation>
    </subcellularLocation>
</comment>
<keyword evidence="7" id="KW-0472">Membrane</keyword>
<dbReference type="InterPro" id="IPR036429">
    <property type="entry name" value="SpoA-like_sf"/>
</dbReference>
<keyword evidence="9" id="KW-0966">Cell projection</keyword>
<dbReference type="InterPro" id="IPR001543">
    <property type="entry name" value="FliN-like_C"/>
</dbReference>
<evidence type="ECO:0000256" key="1">
    <source>
        <dbReference type="ARBA" id="ARBA00004413"/>
    </source>
</evidence>
<comment type="similarity">
    <text evidence="2">Belongs to the FliN/MopA/SpaO family.</text>
</comment>
<dbReference type="PRINTS" id="PR00956">
    <property type="entry name" value="FLGMOTORFLIN"/>
</dbReference>
<accession>A0ABX0PEL1</accession>